<proteinExistence type="predicted"/>
<dbReference type="NCBIfam" id="TIGR01563">
    <property type="entry name" value="gp16_SPP1"/>
    <property type="match status" value="1"/>
</dbReference>
<protein>
    <submittedName>
        <fullName evidence="1">Phage head closure protein</fullName>
    </submittedName>
</protein>
<evidence type="ECO:0000313" key="1">
    <source>
        <dbReference type="EMBL" id="MFC3568404.1"/>
    </source>
</evidence>
<dbReference type="Pfam" id="PF05521">
    <property type="entry name" value="Phage_HCP"/>
    <property type="match status" value="1"/>
</dbReference>
<name>A0ABV7RUU4_9RHOB</name>
<organism evidence="1 2">
    <name type="scientific">Paracoccus simplex</name>
    <dbReference type="NCBI Taxonomy" id="2086346"/>
    <lineage>
        <taxon>Bacteria</taxon>
        <taxon>Pseudomonadati</taxon>
        <taxon>Pseudomonadota</taxon>
        <taxon>Alphaproteobacteria</taxon>
        <taxon>Rhodobacterales</taxon>
        <taxon>Paracoccaceae</taxon>
        <taxon>Paracoccus</taxon>
    </lineage>
</organism>
<dbReference type="EMBL" id="JBHRXE010000008">
    <property type="protein sequence ID" value="MFC3568404.1"/>
    <property type="molecule type" value="Genomic_DNA"/>
</dbReference>
<dbReference type="Proteomes" id="UP001595596">
    <property type="component" value="Unassembled WGS sequence"/>
</dbReference>
<dbReference type="InterPro" id="IPR008767">
    <property type="entry name" value="Phage_SPP1_head-tail_adaptor"/>
</dbReference>
<reference evidence="2" key="1">
    <citation type="journal article" date="2019" name="Int. J. Syst. Evol. Microbiol.">
        <title>The Global Catalogue of Microorganisms (GCM) 10K type strain sequencing project: providing services to taxonomists for standard genome sequencing and annotation.</title>
        <authorList>
            <consortium name="The Broad Institute Genomics Platform"/>
            <consortium name="The Broad Institute Genome Sequencing Center for Infectious Disease"/>
            <person name="Wu L."/>
            <person name="Ma J."/>
        </authorList>
    </citation>
    <scope>NUCLEOTIDE SEQUENCE [LARGE SCALE GENOMIC DNA]</scope>
    <source>
        <strain evidence="2">VKM B-3226</strain>
    </source>
</reference>
<comment type="caution">
    <text evidence="1">The sequence shown here is derived from an EMBL/GenBank/DDBJ whole genome shotgun (WGS) entry which is preliminary data.</text>
</comment>
<dbReference type="RefSeq" id="WP_379027819.1">
    <property type="nucleotide sequence ID" value="NZ_JBHRXE010000008.1"/>
</dbReference>
<sequence length="110" mass="12524">MDTGQLTKRAMLLEPVEATDADGQVVQSWDDRGTVWCNWKPRRGGEGVMQARIESRNPAIITVRASTLTRRITSEWRVRIDGRDFDVQEDPTETPDRSFLEFLAMTKGAK</sequence>
<accession>A0ABV7RUU4</accession>
<evidence type="ECO:0000313" key="2">
    <source>
        <dbReference type="Proteomes" id="UP001595596"/>
    </source>
</evidence>
<gene>
    <name evidence="1" type="ORF">ACFOMP_02935</name>
</gene>
<dbReference type="Gene3D" id="2.40.10.270">
    <property type="entry name" value="Bacteriophage SPP1 head-tail adaptor protein"/>
    <property type="match status" value="1"/>
</dbReference>
<dbReference type="InterPro" id="IPR038666">
    <property type="entry name" value="SSP1_head-tail_sf"/>
</dbReference>
<keyword evidence="2" id="KW-1185">Reference proteome</keyword>